<dbReference type="PATRIC" id="fig|1216932.3.peg.159"/>
<dbReference type="HOGENOM" id="CLU_129016_0_0_9"/>
<organism evidence="1 2">
    <name type="scientific">Clostridium bornimense</name>
    <dbReference type="NCBI Taxonomy" id="1216932"/>
    <lineage>
        <taxon>Bacteria</taxon>
        <taxon>Bacillati</taxon>
        <taxon>Bacillota</taxon>
        <taxon>Clostridia</taxon>
        <taxon>Eubacteriales</taxon>
        <taxon>Clostridiaceae</taxon>
        <taxon>Clostridium</taxon>
    </lineage>
</organism>
<accession>W6RZ86</accession>
<keyword evidence="2" id="KW-1185">Reference proteome</keyword>
<evidence type="ECO:0000313" key="2">
    <source>
        <dbReference type="Proteomes" id="UP000019426"/>
    </source>
</evidence>
<dbReference type="RefSeq" id="WP_044035820.1">
    <property type="nucleotide sequence ID" value="NZ_HG917868.1"/>
</dbReference>
<proteinExistence type="predicted"/>
<dbReference type="EMBL" id="HG917868">
    <property type="protein sequence ID" value="CDM67352.1"/>
    <property type="molecule type" value="Genomic_DNA"/>
</dbReference>
<name>W6RZ86_9CLOT</name>
<dbReference type="AlphaFoldDB" id="W6RZ86"/>
<dbReference type="Proteomes" id="UP000019426">
    <property type="component" value="Chromosome M2/40_rep1"/>
</dbReference>
<dbReference type="KEGG" id="clt:CM240_0178"/>
<dbReference type="Pfam" id="PF18143">
    <property type="entry name" value="HAD_SAK_2"/>
    <property type="match status" value="1"/>
</dbReference>
<sequence>MNIIFLDINGVLIDTNPPFISNTFLFNPEAMTNLSKLIEITNSKIVISSSWKIGMKNPNNIYWQSILQNFRNYGILDSLISVTPTLYNYRNFYSKSKEISTWLSENFYVTKYIIISSEYLNNHLDNVLVKTSSKKCFSNINLYNSIRLFNSDITLKKMQ</sequence>
<evidence type="ECO:0000313" key="1">
    <source>
        <dbReference type="EMBL" id="CDM67352.1"/>
    </source>
</evidence>
<reference evidence="1 2" key="1">
    <citation type="submission" date="2013-11" db="EMBL/GenBank/DDBJ databases">
        <title>Complete genome sequence of Clostridum sp. M2/40.</title>
        <authorList>
            <person name="Wibberg D."/>
            <person name="Puehler A."/>
            <person name="Schlueter A."/>
        </authorList>
    </citation>
    <scope>NUCLEOTIDE SEQUENCE [LARGE SCALE GENOMIC DNA]</scope>
    <source>
        <strain evidence="2">M2/40</strain>
    </source>
</reference>
<protein>
    <submittedName>
        <fullName evidence="1">Uncharacterized protein</fullName>
    </submittedName>
</protein>
<dbReference type="OrthoDB" id="5519656at2"/>
<gene>
    <name evidence="1" type="ORF">CM240_0178</name>
</gene>